<dbReference type="PROSITE" id="PS50056">
    <property type="entry name" value="TYR_PHOSPHATASE_2"/>
    <property type="match status" value="1"/>
</dbReference>
<comment type="caution">
    <text evidence="4">The sequence shown here is derived from an EMBL/GenBank/DDBJ whole genome shotgun (WGS) entry which is preliminary data.</text>
</comment>
<dbReference type="EMBL" id="VRMN01000003">
    <property type="protein sequence ID" value="KAA8495905.1"/>
    <property type="molecule type" value="Genomic_DNA"/>
</dbReference>
<feature type="compositionally biased region" description="Acidic residues" evidence="1">
    <location>
        <begin position="539"/>
        <end position="549"/>
    </location>
</feature>
<dbReference type="InterPro" id="IPR029021">
    <property type="entry name" value="Prot-tyrosine_phosphatase-like"/>
</dbReference>
<feature type="domain" description="Tyrosine-protein phosphatase" evidence="2">
    <location>
        <begin position="186"/>
        <end position="501"/>
    </location>
</feature>
<evidence type="ECO:0000313" key="4">
    <source>
        <dbReference type="EMBL" id="KAA8495905.1"/>
    </source>
</evidence>
<dbReference type="SMART" id="SM00194">
    <property type="entry name" value="PTPc"/>
    <property type="match status" value="1"/>
</dbReference>
<proteinExistence type="predicted"/>
<dbReference type="CDD" id="cd00047">
    <property type="entry name" value="PTPc"/>
    <property type="match status" value="1"/>
</dbReference>
<protein>
    <submittedName>
        <fullName evidence="4">Tyrosine-protein phosphatase non-receptor type 1</fullName>
    </submittedName>
</protein>
<dbReference type="SMART" id="SM00404">
    <property type="entry name" value="PTPc_motif"/>
    <property type="match status" value="1"/>
</dbReference>
<dbReference type="SUPFAM" id="SSF52799">
    <property type="entry name" value="(Phosphotyrosine protein) phosphatases II"/>
    <property type="match status" value="1"/>
</dbReference>
<dbReference type="Pfam" id="PF00102">
    <property type="entry name" value="Y_phosphatase"/>
    <property type="match status" value="1"/>
</dbReference>
<dbReference type="InterPro" id="IPR016130">
    <property type="entry name" value="Tyr_Pase_AS"/>
</dbReference>
<dbReference type="PROSITE" id="PS50055">
    <property type="entry name" value="TYR_PHOSPHATASE_PTP"/>
    <property type="match status" value="1"/>
</dbReference>
<reference evidence="5" key="1">
    <citation type="journal article" date="2019" name="Nat. Commun.">
        <title>Expansion of phycobilisome linker gene families in mesophilic red algae.</title>
        <authorList>
            <person name="Lee J."/>
            <person name="Kim D."/>
            <person name="Bhattacharya D."/>
            <person name="Yoon H.S."/>
        </authorList>
    </citation>
    <scope>NUCLEOTIDE SEQUENCE [LARGE SCALE GENOMIC DNA]</scope>
    <source>
        <strain evidence="5">CCMP 1328</strain>
    </source>
</reference>
<dbReference type="PANTHER" id="PTHR19134:SF449">
    <property type="entry name" value="TYROSINE-PROTEIN PHOSPHATASE 1"/>
    <property type="match status" value="1"/>
</dbReference>
<dbReference type="PROSITE" id="PS00383">
    <property type="entry name" value="TYR_PHOSPHATASE_1"/>
    <property type="match status" value="1"/>
</dbReference>
<evidence type="ECO:0000256" key="1">
    <source>
        <dbReference type="SAM" id="MobiDB-lite"/>
    </source>
</evidence>
<sequence length="595" mass="66875">MSSACARVRGPALSPYRSYQHASRRGKEAEAAARGVVKKTGSPASSLWESKVRKEGSLGLMEDAISQSSAFNATRGFFQTYNSGEIASSTSSEDEETSQNTSNNYVATMLMQWPPPSLGRAKSRIRRESSGCGFGGSTAGSKGVNNSLLLVRQKAALLEAKQFAHELELLIARLNRFSRREDTVEFEEEFLRIEITALPGHYHRSWFSVALEKRNIALNRYINVMAMDKTRVKLLDVDEGESDYVNASFIQGVPTEISYIAAQNPLPSTMGHFWQMVWEQNISVIVMLTKLVEKGKVKGEQYWPDIGESILYGTSYRVIAEGHTAKSKETYLQIRTFILWKAPPGSEDDLDRTRREGRHITHVQYMSWPDHGIPKTCKPLLNLLAMVDELICPEDEDDFDAVPVDDDGTGLDNEREPCVLVHCSAGIGRTGTYIAVDIALRQYYALHNKSPAESEKLKRLGIEPMTVHGLEGIVRSLKQQRFGMVQTWQQYRFAYIAVLYGIQLLLTKEEKEIEVLTQSSVRTVRRKKISHFGQHGSEDTDGSEWDQGEEEKSLMDARANMLTSQKLAEVLIRFEELSTPRGRDTGRHSSRDMGS</sequence>
<feature type="region of interest" description="Disordered" evidence="1">
    <location>
        <begin position="529"/>
        <end position="551"/>
    </location>
</feature>
<dbReference type="AlphaFoldDB" id="A0A5J4YXM6"/>
<feature type="region of interest" description="Disordered" evidence="1">
    <location>
        <begin position="16"/>
        <end position="47"/>
    </location>
</feature>
<dbReference type="InterPro" id="IPR000387">
    <property type="entry name" value="Tyr_Pase_dom"/>
</dbReference>
<accession>A0A5J4YXM6</accession>
<evidence type="ECO:0000313" key="5">
    <source>
        <dbReference type="Proteomes" id="UP000324585"/>
    </source>
</evidence>
<name>A0A5J4YXM6_PORPP</name>
<dbReference type="InterPro" id="IPR003595">
    <property type="entry name" value="Tyr_Pase_cat"/>
</dbReference>
<dbReference type="Proteomes" id="UP000324585">
    <property type="component" value="Unassembled WGS sequence"/>
</dbReference>
<dbReference type="PRINTS" id="PR00700">
    <property type="entry name" value="PRTYPHPHTASE"/>
</dbReference>
<organism evidence="4 5">
    <name type="scientific">Porphyridium purpureum</name>
    <name type="common">Red alga</name>
    <name type="synonym">Porphyridium cruentum</name>
    <dbReference type="NCBI Taxonomy" id="35688"/>
    <lineage>
        <taxon>Eukaryota</taxon>
        <taxon>Rhodophyta</taxon>
        <taxon>Bangiophyceae</taxon>
        <taxon>Porphyridiales</taxon>
        <taxon>Porphyridiaceae</taxon>
        <taxon>Porphyridium</taxon>
    </lineage>
</organism>
<dbReference type="InterPro" id="IPR000242">
    <property type="entry name" value="PTP_cat"/>
</dbReference>
<dbReference type="PANTHER" id="PTHR19134">
    <property type="entry name" value="RECEPTOR-TYPE TYROSINE-PROTEIN PHOSPHATASE"/>
    <property type="match status" value="1"/>
</dbReference>
<keyword evidence="4" id="KW-0675">Receptor</keyword>
<dbReference type="Gene3D" id="3.90.190.10">
    <property type="entry name" value="Protein tyrosine phosphatase superfamily"/>
    <property type="match status" value="1"/>
</dbReference>
<keyword evidence="5" id="KW-1185">Reference proteome</keyword>
<dbReference type="InterPro" id="IPR050348">
    <property type="entry name" value="Protein-Tyr_Phosphatase"/>
</dbReference>
<dbReference type="OrthoDB" id="165498at2759"/>
<dbReference type="GO" id="GO:0004725">
    <property type="term" value="F:protein tyrosine phosphatase activity"/>
    <property type="evidence" value="ECO:0007669"/>
    <property type="project" value="InterPro"/>
</dbReference>
<feature type="domain" description="Tyrosine specific protein phosphatases" evidence="3">
    <location>
        <begin position="381"/>
        <end position="492"/>
    </location>
</feature>
<evidence type="ECO:0000259" key="3">
    <source>
        <dbReference type="PROSITE" id="PS50056"/>
    </source>
</evidence>
<gene>
    <name evidence="4" type="ORF">FVE85_2060</name>
</gene>
<evidence type="ECO:0000259" key="2">
    <source>
        <dbReference type="PROSITE" id="PS50055"/>
    </source>
</evidence>